<dbReference type="AlphaFoldDB" id="A0A3S9P870"/>
<dbReference type="EMBL" id="CP034562">
    <property type="protein sequence ID" value="AZQ64410.1"/>
    <property type="molecule type" value="Genomic_DNA"/>
</dbReference>
<organism evidence="2 3">
    <name type="scientific">Flammeovirga pectinis</name>
    <dbReference type="NCBI Taxonomy" id="2494373"/>
    <lineage>
        <taxon>Bacteria</taxon>
        <taxon>Pseudomonadati</taxon>
        <taxon>Bacteroidota</taxon>
        <taxon>Cytophagia</taxon>
        <taxon>Cytophagales</taxon>
        <taxon>Flammeovirgaceae</taxon>
        <taxon>Flammeovirga</taxon>
    </lineage>
</organism>
<dbReference type="KEGG" id="fll:EI427_19995"/>
<accession>A0A3S9P870</accession>
<dbReference type="Proteomes" id="UP000267268">
    <property type="component" value="Chromosome 1"/>
</dbReference>
<keyword evidence="1" id="KW-0732">Signal</keyword>
<evidence type="ECO:0000313" key="3">
    <source>
        <dbReference type="Proteomes" id="UP000267268"/>
    </source>
</evidence>
<evidence type="ECO:0000313" key="2">
    <source>
        <dbReference type="EMBL" id="AZQ64410.1"/>
    </source>
</evidence>
<dbReference type="OrthoDB" id="660497at2"/>
<keyword evidence="3" id="KW-1185">Reference proteome</keyword>
<feature type="signal peptide" evidence="1">
    <location>
        <begin position="1"/>
        <end position="19"/>
    </location>
</feature>
<name>A0A3S9P870_9BACT</name>
<dbReference type="RefSeq" id="WP_126618071.1">
    <property type="nucleotide sequence ID" value="NZ_CP034562.1"/>
</dbReference>
<sequence length="163" mass="18904">MKKFIITIVALFASFSLYAQSPSLSTQVQGQSMDFETIKTLIKAEKRGVLKENMNLSEAEAEHFWPVYDKYEYDQSKILNEQYALLKEYAESFETLDAKRTDELMSIAFKLNKQEITLNQKYYKQMKKVVSTQTAARFSQIMSQLNTVIDLSMTQELPLINNL</sequence>
<feature type="chain" id="PRO_5019393384" description="Sensor of ECF-type sigma factor" evidence="1">
    <location>
        <begin position="20"/>
        <end position="163"/>
    </location>
</feature>
<evidence type="ECO:0000256" key="1">
    <source>
        <dbReference type="SAM" id="SignalP"/>
    </source>
</evidence>
<reference evidence="2 3" key="1">
    <citation type="submission" date="2018-12" db="EMBL/GenBank/DDBJ databases">
        <title>Flammeovirga pectinis sp. nov., isolated from the gut of the Korean scallop, Patinopecten yessoensis.</title>
        <authorList>
            <person name="Bae J.-W."/>
            <person name="Jeong Y.-S."/>
            <person name="Kang W."/>
        </authorList>
    </citation>
    <scope>NUCLEOTIDE SEQUENCE [LARGE SCALE GENOMIC DNA]</scope>
    <source>
        <strain evidence="2 3">L12M1</strain>
    </source>
</reference>
<gene>
    <name evidence="2" type="ORF">EI427_19995</name>
</gene>
<protein>
    <recommendedName>
        <fullName evidence="4">Sensor of ECF-type sigma factor</fullName>
    </recommendedName>
</protein>
<proteinExistence type="predicted"/>
<evidence type="ECO:0008006" key="4">
    <source>
        <dbReference type="Google" id="ProtNLM"/>
    </source>
</evidence>